<feature type="compositionally biased region" description="Low complexity" evidence="8">
    <location>
        <begin position="343"/>
        <end position="353"/>
    </location>
</feature>
<evidence type="ECO:0000256" key="7">
    <source>
        <dbReference type="PROSITE-ProRule" id="PRU10141"/>
    </source>
</evidence>
<protein>
    <recommendedName>
        <fullName evidence="1">non-specific serine/threonine protein kinase</fullName>
        <ecNumber evidence="1">2.7.11.1</ecNumber>
    </recommendedName>
</protein>
<dbReference type="Pfam" id="PF00069">
    <property type="entry name" value="Pkinase"/>
    <property type="match status" value="1"/>
</dbReference>
<dbReference type="Gene3D" id="3.30.200.20">
    <property type="entry name" value="Phosphorylase Kinase, domain 1"/>
    <property type="match status" value="1"/>
</dbReference>
<feature type="region of interest" description="Disordered" evidence="8">
    <location>
        <begin position="284"/>
        <end position="329"/>
    </location>
</feature>
<sequence length="641" mass="67714">MPNETSGERLLARRYRLLTHVGRGGMGTVWQAHDEVLGRDVAVKEVILPHGLTDEERAVHHKRTFREARTAARLGHPGVVTVYDVVEEDGRPWIIMELIKARSLDQVIKQEGPLDIRRAAEIGRQMLAALHAAHQAGVLHRDVKPSNVLITGAGRMGERAVLTDFGIATASGDATLTQTGLVMGSPAYIAPERARGRVAGPASDLWSLGVTLYAMVHGKSPFERSEPMAALVAVISDEPDPPEKGGRLTPVIEGLLRKNPDQRMDAIEAGALLDDIVRQETIDTQRTMAVEYSPDELPGRTLPRPGETPGPEPRDVPGSDAMSGRPDELTRFDSPAELAALAGAAPSAAPADATAREEAVRDDPADDAARDAAHEPAPGADRDPARATSWHAGPATRPAGSAIPAADRPPGRAGPGVNRNALIIGAVVLAIIVVVAGIALANSGGGDDDKPARRQGATASKSPSPSASTSASPSSAKPSTSPSSALPAGFKLHKDGSGYSIPVPKGWSGPESKPGGGGDFFYSPDRATYIQVDQTSTPGDSALGDWREQESATKGRYSGYERLKLGATGDHEPVPDTGNGDKSADWEFTWDAGGGRRHILNRGFVANGHGYAILLCAPDGDWKKTFAEMQPVYRYFEPAGK</sequence>
<evidence type="ECO:0000256" key="6">
    <source>
        <dbReference type="ARBA" id="ARBA00022840"/>
    </source>
</evidence>
<keyword evidence="3 11" id="KW-0808">Transferase</keyword>
<feature type="compositionally biased region" description="Basic and acidic residues" evidence="8">
    <location>
        <begin position="354"/>
        <end position="385"/>
    </location>
</feature>
<feature type="domain" description="Protein kinase" evidence="10">
    <location>
        <begin position="15"/>
        <end position="277"/>
    </location>
</feature>
<evidence type="ECO:0000256" key="5">
    <source>
        <dbReference type="ARBA" id="ARBA00022777"/>
    </source>
</evidence>
<gene>
    <name evidence="11" type="ORF">ACFQZM_46860</name>
</gene>
<dbReference type="EMBL" id="JBHTGP010000035">
    <property type="protein sequence ID" value="MFD0692080.1"/>
    <property type="molecule type" value="Genomic_DNA"/>
</dbReference>
<dbReference type="InterPro" id="IPR000719">
    <property type="entry name" value="Prot_kinase_dom"/>
</dbReference>
<keyword evidence="2" id="KW-0723">Serine/threonine-protein kinase</keyword>
<feature type="binding site" evidence="7">
    <location>
        <position position="44"/>
    </location>
    <ligand>
        <name>ATP</name>
        <dbReference type="ChEBI" id="CHEBI:30616"/>
    </ligand>
</feature>
<keyword evidence="9" id="KW-0812">Transmembrane</keyword>
<dbReference type="Proteomes" id="UP001597063">
    <property type="component" value="Unassembled WGS sequence"/>
</dbReference>
<organism evidence="11 12">
    <name type="scientific">Actinomadura fibrosa</name>
    <dbReference type="NCBI Taxonomy" id="111802"/>
    <lineage>
        <taxon>Bacteria</taxon>
        <taxon>Bacillati</taxon>
        <taxon>Actinomycetota</taxon>
        <taxon>Actinomycetes</taxon>
        <taxon>Streptosporangiales</taxon>
        <taxon>Thermomonosporaceae</taxon>
        <taxon>Actinomadura</taxon>
    </lineage>
</organism>
<dbReference type="SUPFAM" id="SSF56112">
    <property type="entry name" value="Protein kinase-like (PK-like)"/>
    <property type="match status" value="1"/>
</dbReference>
<dbReference type="PANTHER" id="PTHR43289">
    <property type="entry name" value="MITOGEN-ACTIVATED PROTEIN KINASE KINASE KINASE 20-RELATED"/>
    <property type="match status" value="1"/>
</dbReference>
<reference evidence="12" key="1">
    <citation type="journal article" date="2019" name="Int. J. Syst. Evol. Microbiol.">
        <title>The Global Catalogue of Microorganisms (GCM) 10K type strain sequencing project: providing services to taxonomists for standard genome sequencing and annotation.</title>
        <authorList>
            <consortium name="The Broad Institute Genomics Platform"/>
            <consortium name="The Broad Institute Genome Sequencing Center for Infectious Disease"/>
            <person name="Wu L."/>
            <person name="Ma J."/>
        </authorList>
    </citation>
    <scope>NUCLEOTIDE SEQUENCE [LARGE SCALE GENOMIC DNA]</scope>
    <source>
        <strain evidence="12">JCM 9371</strain>
    </source>
</reference>
<dbReference type="InterPro" id="IPR008271">
    <property type="entry name" value="Ser/Thr_kinase_AS"/>
</dbReference>
<proteinExistence type="predicted"/>
<comment type="caution">
    <text evidence="11">The sequence shown here is derived from an EMBL/GenBank/DDBJ whole genome shotgun (WGS) entry which is preliminary data.</text>
</comment>
<feature type="transmembrane region" description="Helical" evidence="9">
    <location>
        <begin position="421"/>
        <end position="441"/>
    </location>
</feature>
<dbReference type="PROSITE" id="PS00108">
    <property type="entry name" value="PROTEIN_KINASE_ST"/>
    <property type="match status" value="1"/>
</dbReference>
<evidence type="ECO:0000256" key="8">
    <source>
        <dbReference type="SAM" id="MobiDB-lite"/>
    </source>
</evidence>
<dbReference type="RefSeq" id="WP_378326195.1">
    <property type="nucleotide sequence ID" value="NZ_JBHTGP010000035.1"/>
</dbReference>
<feature type="compositionally biased region" description="Low complexity" evidence="8">
    <location>
        <begin position="457"/>
        <end position="485"/>
    </location>
</feature>
<keyword evidence="4 7" id="KW-0547">Nucleotide-binding</keyword>
<dbReference type="SMART" id="SM00220">
    <property type="entry name" value="S_TKc"/>
    <property type="match status" value="1"/>
</dbReference>
<dbReference type="GO" id="GO:0004674">
    <property type="term" value="F:protein serine/threonine kinase activity"/>
    <property type="evidence" value="ECO:0007669"/>
    <property type="project" value="UniProtKB-EC"/>
</dbReference>
<keyword evidence="12" id="KW-1185">Reference proteome</keyword>
<evidence type="ECO:0000256" key="4">
    <source>
        <dbReference type="ARBA" id="ARBA00022741"/>
    </source>
</evidence>
<dbReference type="PROSITE" id="PS00107">
    <property type="entry name" value="PROTEIN_KINASE_ATP"/>
    <property type="match status" value="1"/>
</dbReference>
<keyword evidence="5 11" id="KW-0418">Kinase</keyword>
<evidence type="ECO:0000313" key="11">
    <source>
        <dbReference type="EMBL" id="MFD0692080.1"/>
    </source>
</evidence>
<dbReference type="PANTHER" id="PTHR43289:SF6">
    <property type="entry name" value="SERINE_THREONINE-PROTEIN KINASE NEKL-3"/>
    <property type="match status" value="1"/>
</dbReference>
<evidence type="ECO:0000256" key="9">
    <source>
        <dbReference type="SAM" id="Phobius"/>
    </source>
</evidence>
<feature type="region of interest" description="Disordered" evidence="8">
    <location>
        <begin position="343"/>
        <end position="412"/>
    </location>
</feature>
<dbReference type="InterPro" id="IPR017441">
    <property type="entry name" value="Protein_kinase_ATP_BS"/>
</dbReference>
<feature type="region of interest" description="Disordered" evidence="8">
    <location>
        <begin position="501"/>
        <end position="520"/>
    </location>
</feature>
<dbReference type="Gene3D" id="1.10.510.10">
    <property type="entry name" value="Transferase(Phosphotransferase) domain 1"/>
    <property type="match status" value="1"/>
</dbReference>
<evidence type="ECO:0000259" key="10">
    <source>
        <dbReference type="PROSITE" id="PS50011"/>
    </source>
</evidence>
<evidence type="ECO:0000256" key="3">
    <source>
        <dbReference type="ARBA" id="ARBA00022679"/>
    </source>
</evidence>
<keyword evidence="9" id="KW-0472">Membrane</keyword>
<keyword evidence="9" id="KW-1133">Transmembrane helix</keyword>
<evidence type="ECO:0000256" key="2">
    <source>
        <dbReference type="ARBA" id="ARBA00022527"/>
    </source>
</evidence>
<dbReference type="CDD" id="cd14014">
    <property type="entry name" value="STKc_PknB_like"/>
    <property type="match status" value="1"/>
</dbReference>
<accession>A0ABW2Y239</accession>
<name>A0ABW2Y239_9ACTN</name>
<dbReference type="PROSITE" id="PS50011">
    <property type="entry name" value="PROTEIN_KINASE_DOM"/>
    <property type="match status" value="1"/>
</dbReference>
<dbReference type="EC" id="2.7.11.1" evidence="1"/>
<keyword evidence="6 7" id="KW-0067">ATP-binding</keyword>
<dbReference type="InterPro" id="IPR011009">
    <property type="entry name" value="Kinase-like_dom_sf"/>
</dbReference>
<evidence type="ECO:0000256" key="1">
    <source>
        <dbReference type="ARBA" id="ARBA00012513"/>
    </source>
</evidence>
<evidence type="ECO:0000313" key="12">
    <source>
        <dbReference type="Proteomes" id="UP001597063"/>
    </source>
</evidence>
<feature type="region of interest" description="Disordered" evidence="8">
    <location>
        <begin position="442"/>
        <end position="491"/>
    </location>
</feature>